<dbReference type="Proteomes" id="UP000244855">
    <property type="component" value="Unassembled WGS sequence"/>
</dbReference>
<feature type="region of interest" description="Disordered" evidence="1">
    <location>
        <begin position="255"/>
        <end position="297"/>
    </location>
</feature>
<evidence type="ECO:0000313" key="3">
    <source>
        <dbReference type="Proteomes" id="UP000244855"/>
    </source>
</evidence>
<name>A0A2V1DY42_9PLEO</name>
<feature type="compositionally biased region" description="Basic and acidic residues" evidence="1">
    <location>
        <begin position="266"/>
        <end position="280"/>
    </location>
</feature>
<proteinExistence type="predicted"/>
<dbReference type="EMBL" id="KZ805352">
    <property type="protein sequence ID" value="PVI01780.1"/>
    <property type="molecule type" value="Genomic_DNA"/>
</dbReference>
<evidence type="ECO:0000256" key="1">
    <source>
        <dbReference type="SAM" id="MobiDB-lite"/>
    </source>
</evidence>
<dbReference type="AlphaFoldDB" id="A0A2V1DY42"/>
<feature type="compositionally biased region" description="Acidic residues" evidence="1">
    <location>
        <begin position="281"/>
        <end position="294"/>
    </location>
</feature>
<feature type="compositionally biased region" description="Polar residues" evidence="1">
    <location>
        <begin position="159"/>
        <end position="176"/>
    </location>
</feature>
<feature type="region of interest" description="Disordered" evidence="1">
    <location>
        <begin position="135"/>
        <end position="193"/>
    </location>
</feature>
<feature type="compositionally biased region" description="Pro residues" evidence="1">
    <location>
        <begin position="143"/>
        <end position="152"/>
    </location>
</feature>
<protein>
    <submittedName>
        <fullName evidence="2">Uncharacterized protein</fullName>
    </submittedName>
</protein>
<evidence type="ECO:0000313" key="2">
    <source>
        <dbReference type="EMBL" id="PVI01780.1"/>
    </source>
</evidence>
<sequence>MSHYIASNIKPKGVALSASPRDDPSVVDLCNTFADELATQRTTLDTSHTSNKNEQKYGFSWMDSTLGTATQNDAIRSSSSSSVASFNRRVARDPKEDGLRFNLKKGKWEKRSLPSTPKPKSVRWGKNIEYPHVPFSPISPSSSSPPPSPPTDYTPGDDSFNSRTSNSSAQGDSLSFSEFDALPGPPAKDGSNGAQISSYYADYYEEQALNQQLKLASATALINAANTREKGTLERARINAERSRFNAARRKVQRQAKNIQKTPVVEGRRASIEGGNRDDWWQDDNGEDEDEDEGGAAGLGLLRKMSGVWKALTKK</sequence>
<gene>
    <name evidence="2" type="ORF">DM02DRAFT_704149</name>
</gene>
<keyword evidence="3" id="KW-1185">Reference proteome</keyword>
<accession>A0A2V1DY42</accession>
<organism evidence="2 3">
    <name type="scientific">Periconia macrospinosa</name>
    <dbReference type="NCBI Taxonomy" id="97972"/>
    <lineage>
        <taxon>Eukaryota</taxon>
        <taxon>Fungi</taxon>
        <taxon>Dikarya</taxon>
        <taxon>Ascomycota</taxon>
        <taxon>Pezizomycotina</taxon>
        <taxon>Dothideomycetes</taxon>
        <taxon>Pleosporomycetidae</taxon>
        <taxon>Pleosporales</taxon>
        <taxon>Massarineae</taxon>
        <taxon>Periconiaceae</taxon>
        <taxon>Periconia</taxon>
    </lineage>
</organism>
<reference evidence="2 3" key="1">
    <citation type="journal article" date="2018" name="Sci. Rep.">
        <title>Comparative genomics provides insights into the lifestyle and reveals functional heterogeneity of dark septate endophytic fungi.</title>
        <authorList>
            <person name="Knapp D.G."/>
            <person name="Nemeth J.B."/>
            <person name="Barry K."/>
            <person name="Hainaut M."/>
            <person name="Henrissat B."/>
            <person name="Johnson J."/>
            <person name="Kuo A."/>
            <person name="Lim J.H.P."/>
            <person name="Lipzen A."/>
            <person name="Nolan M."/>
            <person name="Ohm R.A."/>
            <person name="Tamas L."/>
            <person name="Grigoriev I.V."/>
            <person name="Spatafora J.W."/>
            <person name="Nagy L.G."/>
            <person name="Kovacs G.M."/>
        </authorList>
    </citation>
    <scope>NUCLEOTIDE SEQUENCE [LARGE SCALE GENOMIC DNA]</scope>
    <source>
        <strain evidence="2 3">DSE2036</strain>
    </source>
</reference>